<accession>A0A1G4K5D4</accession>
<protein>
    <submittedName>
        <fullName evidence="1">LADA_0H16666g1_1</fullName>
    </submittedName>
</protein>
<keyword evidence="2" id="KW-1185">Reference proteome</keyword>
<dbReference type="Proteomes" id="UP000190274">
    <property type="component" value="Chromosome H"/>
</dbReference>
<evidence type="ECO:0000313" key="1">
    <source>
        <dbReference type="EMBL" id="SCU98995.1"/>
    </source>
</evidence>
<gene>
    <name evidence="1" type="ORF">LADA_0H16666G</name>
</gene>
<evidence type="ECO:0000313" key="2">
    <source>
        <dbReference type="Proteomes" id="UP000190274"/>
    </source>
</evidence>
<sequence>MSSHVVDKVFDTGFFWFKKVESLNRRIIENVKELGSSSIDDSNGALKDAPHAAADYYHSLGRPQLGLIAQVVGTSAAALLIWSYRHKLLPRPPKHLAQGDKKCILLFGHMRDPITRQIVMDLYRRGFVVFVCSEGGASETDDDGLFHIASSDLSNMIKYLCESSTVLSSILIVPNSAYNLSGAFTTLSTTAVQDELRRNVFTHMHALSKLIPHLIANVQIILLAPSLPRNLGIPHHSPEYLVAGLIESYYKTLRFEYPSAKIYFCHLGLLKIASSSSSYKNLPYTGTAIGTSLLRPLYNLIVSQDSWWFSFCEVLRGKQRFYGKWSMLGYYFGNWLPLKILYHL</sequence>
<reference evidence="1 2" key="1">
    <citation type="submission" date="2016-03" db="EMBL/GenBank/DDBJ databases">
        <authorList>
            <person name="Devillers H."/>
        </authorList>
    </citation>
    <scope>NUCLEOTIDE SEQUENCE [LARGE SCALE GENOMIC DNA]</scope>
    <source>
        <strain evidence="1">CBS 10888</strain>
    </source>
</reference>
<organism evidence="1 2">
    <name type="scientific">Lachancea dasiensis</name>
    <dbReference type="NCBI Taxonomy" id="1072105"/>
    <lineage>
        <taxon>Eukaryota</taxon>
        <taxon>Fungi</taxon>
        <taxon>Dikarya</taxon>
        <taxon>Ascomycota</taxon>
        <taxon>Saccharomycotina</taxon>
        <taxon>Saccharomycetes</taxon>
        <taxon>Saccharomycetales</taxon>
        <taxon>Saccharomycetaceae</taxon>
        <taxon>Lachancea</taxon>
    </lineage>
</organism>
<dbReference type="InterPro" id="IPR013952">
    <property type="entry name" value="DUF1776_fun"/>
</dbReference>
<proteinExistence type="predicted"/>
<dbReference type="AlphaFoldDB" id="A0A1G4K5D4"/>
<dbReference type="OrthoDB" id="5308060at2759"/>
<name>A0A1G4K5D4_9SACH</name>
<dbReference type="STRING" id="1266660.A0A1G4K5D4"/>
<dbReference type="Pfam" id="PF08643">
    <property type="entry name" value="DUF1776"/>
    <property type="match status" value="1"/>
</dbReference>
<dbReference type="EMBL" id="LT598461">
    <property type="protein sequence ID" value="SCU98995.1"/>
    <property type="molecule type" value="Genomic_DNA"/>
</dbReference>